<dbReference type="InterPro" id="IPR001229">
    <property type="entry name" value="Jacalin-like_lectin_dom"/>
</dbReference>
<evidence type="ECO:0000313" key="5">
    <source>
        <dbReference type="Proteomes" id="UP000596742"/>
    </source>
</evidence>
<evidence type="ECO:0000256" key="1">
    <source>
        <dbReference type="ARBA" id="ARBA00022441"/>
    </source>
</evidence>
<dbReference type="Pfam" id="PF01419">
    <property type="entry name" value="Jacalin"/>
    <property type="match status" value="1"/>
</dbReference>
<keyword evidence="1" id="KW-0880">Kelch repeat</keyword>
<evidence type="ECO:0000313" key="4">
    <source>
        <dbReference type="EMBL" id="VDI06760.1"/>
    </source>
</evidence>
<reference evidence="4" key="1">
    <citation type="submission" date="2018-11" db="EMBL/GenBank/DDBJ databases">
        <authorList>
            <person name="Alioto T."/>
            <person name="Alioto T."/>
        </authorList>
    </citation>
    <scope>NUCLEOTIDE SEQUENCE</scope>
</reference>
<dbReference type="OrthoDB" id="6357972at2759"/>
<comment type="caution">
    <text evidence="4">The sequence shown here is derived from an EMBL/GenBank/DDBJ whole genome shotgun (WGS) entry which is preliminary data.</text>
</comment>
<sequence>MGGCLQAYLRQHQRENELITRHDNSQGSSLSEKLETVTEKKTQHDEQLCEPMNTREIKFNIDVLKNHLNITVEENKITQWKEQKKCDIEISCRKFKTKAHSDVLSTISDYFKAYLNFNKNTHNIVLNEKFVSADALYHVVNFAYTGNLEIKSGDVQDVIATASYLQVKLILDVCEKFLINSVDHVSAVCILPFAILFDLRNLTDTIVLWISENFDTLVEKNEFRTLSHDDFEFLLMNRNLSVFRKGIPVDNIEINILDAVGKSLTANQIEAKSTVKVFLGAIRFLEIPTPNLRNLYDMYPAFQTLDRLTFTTLTNNNLRERTFSNSMKILEHSIIHANNPHSLYDLNFVKCFEELPSINDRPIRIELWVIRWEGIIVIGGIRVEYKSRTSVLHGIRPKARHSILSEHEFELDDDEVITSINLQEGVLIDSLSFNTNYCRTYGPYGGNGGYPSSSSPTKKRGYFHSFRGIILKGRYDHFIANIEFVWAVFATDNTVNENHTPSIKSNHFKGSRRD</sequence>
<gene>
    <name evidence="4" type="ORF">MGAL_10B003330</name>
</gene>
<dbReference type="InterPro" id="IPR011705">
    <property type="entry name" value="BACK"/>
</dbReference>
<keyword evidence="2" id="KW-0677">Repeat</keyword>
<proteinExistence type="predicted"/>
<dbReference type="Gene3D" id="3.30.710.10">
    <property type="entry name" value="Potassium Channel Kv1.1, Chain A"/>
    <property type="match status" value="1"/>
</dbReference>
<name>A0A8B6CKS6_MYTGA</name>
<dbReference type="PANTHER" id="PTHR45632">
    <property type="entry name" value="LD33804P"/>
    <property type="match status" value="1"/>
</dbReference>
<dbReference type="SMART" id="SM00225">
    <property type="entry name" value="BTB"/>
    <property type="match status" value="1"/>
</dbReference>
<dbReference type="Gene3D" id="2.100.10.30">
    <property type="entry name" value="Jacalin-like lectin domain"/>
    <property type="match status" value="1"/>
</dbReference>
<evidence type="ECO:0000256" key="2">
    <source>
        <dbReference type="ARBA" id="ARBA00022737"/>
    </source>
</evidence>
<dbReference type="EMBL" id="UYJE01001971">
    <property type="protein sequence ID" value="VDI06760.1"/>
    <property type="molecule type" value="Genomic_DNA"/>
</dbReference>
<dbReference type="InterPro" id="IPR011333">
    <property type="entry name" value="SKP1/BTB/POZ_sf"/>
</dbReference>
<dbReference type="PROSITE" id="PS50097">
    <property type="entry name" value="BTB"/>
    <property type="match status" value="1"/>
</dbReference>
<dbReference type="Proteomes" id="UP000596742">
    <property type="component" value="Unassembled WGS sequence"/>
</dbReference>
<accession>A0A8B6CKS6</accession>
<dbReference type="AlphaFoldDB" id="A0A8B6CKS6"/>
<evidence type="ECO:0000259" key="3">
    <source>
        <dbReference type="PROSITE" id="PS50097"/>
    </source>
</evidence>
<dbReference type="Pfam" id="PF07707">
    <property type="entry name" value="BACK"/>
    <property type="match status" value="1"/>
</dbReference>
<dbReference type="Gene3D" id="1.25.40.420">
    <property type="match status" value="1"/>
</dbReference>
<dbReference type="CDD" id="cd14733">
    <property type="entry name" value="BACK"/>
    <property type="match status" value="1"/>
</dbReference>
<protein>
    <recommendedName>
        <fullName evidence="3">BTB domain-containing protein</fullName>
    </recommendedName>
</protein>
<keyword evidence="5" id="KW-1185">Reference proteome</keyword>
<dbReference type="InterPro" id="IPR000210">
    <property type="entry name" value="BTB/POZ_dom"/>
</dbReference>
<feature type="domain" description="BTB" evidence="3">
    <location>
        <begin position="86"/>
        <end position="152"/>
    </location>
</feature>
<dbReference type="PANTHER" id="PTHR45632:SF3">
    <property type="entry name" value="KELCH-LIKE PROTEIN 32"/>
    <property type="match status" value="1"/>
</dbReference>
<dbReference type="Pfam" id="PF00651">
    <property type="entry name" value="BTB"/>
    <property type="match status" value="1"/>
</dbReference>
<feature type="non-terminal residue" evidence="4">
    <location>
        <position position="1"/>
    </location>
</feature>
<organism evidence="4 5">
    <name type="scientific">Mytilus galloprovincialis</name>
    <name type="common">Mediterranean mussel</name>
    <dbReference type="NCBI Taxonomy" id="29158"/>
    <lineage>
        <taxon>Eukaryota</taxon>
        <taxon>Metazoa</taxon>
        <taxon>Spiralia</taxon>
        <taxon>Lophotrochozoa</taxon>
        <taxon>Mollusca</taxon>
        <taxon>Bivalvia</taxon>
        <taxon>Autobranchia</taxon>
        <taxon>Pteriomorphia</taxon>
        <taxon>Mytilida</taxon>
        <taxon>Mytiloidea</taxon>
        <taxon>Mytilidae</taxon>
        <taxon>Mytilinae</taxon>
        <taxon>Mytilus</taxon>
    </lineage>
</organism>
<dbReference type="SUPFAM" id="SSF51101">
    <property type="entry name" value="Mannose-binding lectins"/>
    <property type="match status" value="1"/>
</dbReference>
<dbReference type="SUPFAM" id="SSF54695">
    <property type="entry name" value="POZ domain"/>
    <property type="match status" value="1"/>
</dbReference>
<dbReference type="InterPro" id="IPR036404">
    <property type="entry name" value="Jacalin-like_lectin_dom_sf"/>
</dbReference>